<dbReference type="EMBL" id="AKAU01000203">
    <property type="protein sequence ID" value="EIM96198.1"/>
    <property type="molecule type" value="Genomic_DNA"/>
</dbReference>
<organism evidence="1 2">
    <name type="scientific">Paraburkholderia hospita</name>
    <dbReference type="NCBI Taxonomy" id="169430"/>
    <lineage>
        <taxon>Bacteria</taxon>
        <taxon>Pseudomonadati</taxon>
        <taxon>Pseudomonadota</taxon>
        <taxon>Betaproteobacteria</taxon>
        <taxon>Burkholderiales</taxon>
        <taxon>Burkholderiaceae</taxon>
        <taxon>Paraburkholderia</taxon>
    </lineage>
</organism>
<evidence type="ECO:0000313" key="1">
    <source>
        <dbReference type="EMBL" id="EIM96198.1"/>
    </source>
</evidence>
<protein>
    <submittedName>
        <fullName evidence="1">Uncharacterized protein</fullName>
    </submittedName>
</protein>
<evidence type="ECO:0000313" key="2">
    <source>
        <dbReference type="Proteomes" id="UP000004980"/>
    </source>
</evidence>
<comment type="caution">
    <text evidence="1">The sequence shown here is derived from an EMBL/GenBank/DDBJ whole genome shotgun (WGS) entry which is preliminary data.</text>
</comment>
<accession>A0ABN0FC01</accession>
<gene>
    <name evidence="1" type="ORF">WQE_35390</name>
</gene>
<proteinExistence type="predicted"/>
<reference evidence="1 2" key="1">
    <citation type="journal article" date="2012" name="J. Bacteriol.">
        <title>Draft Genome Sequence of the Soil Bacterium Burkholderia terrae Strain BS001, Which Interacts with Fungal Surface Structures.</title>
        <authorList>
            <person name="Nazir R."/>
            <person name="Hansen M.A."/>
            <person name="Sorensen S."/>
            <person name="van Elsas J.D."/>
        </authorList>
    </citation>
    <scope>NUCLEOTIDE SEQUENCE [LARGE SCALE GENOMIC DNA]</scope>
    <source>
        <strain evidence="1 2">BS001</strain>
    </source>
</reference>
<name>A0ABN0FC01_9BURK</name>
<sequence length="65" mass="7107">MYGALTFAHVVPLRAKDGQPDDSRPFSEMLMEALGFFLVDARLVAMALGPRTCRPPATQRRDGAS</sequence>
<dbReference type="Proteomes" id="UP000004980">
    <property type="component" value="Unassembled WGS sequence"/>
</dbReference>
<keyword evidence="2" id="KW-1185">Reference proteome</keyword>